<protein>
    <submittedName>
        <fullName evidence="3">Guanyl-specific ribonuclease</fullName>
    </submittedName>
</protein>
<evidence type="ECO:0000256" key="2">
    <source>
        <dbReference type="ARBA" id="ARBA00022801"/>
    </source>
</evidence>
<dbReference type="eggNOG" id="COG4290">
    <property type="taxonomic scope" value="Bacteria"/>
</dbReference>
<dbReference type="STRING" id="1224164.B843_09450"/>
<dbReference type="GO" id="GO:0004521">
    <property type="term" value="F:RNA endonuclease activity"/>
    <property type="evidence" value="ECO:0007669"/>
    <property type="project" value="InterPro"/>
</dbReference>
<dbReference type="InterPro" id="IPR016191">
    <property type="entry name" value="Ribonuclease/ribotoxin"/>
</dbReference>
<keyword evidence="2" id="KW-0378">Hydrolase</keyword>
<evidence type="ECO:0000256" key="1">
    <source>
        <dbReference type="ARBA" id="ARBA00022722"/>
    </source>
</evidence>
<evidence type="ECO:0000313" key="4">
    <source>
        <dbReference type="Proteomes" id="UP000019222"/>
    </source>
</evidence>
<dbReference type="GO" id="GO:0016787">
    <property type="term" value="F:hydrolase activity"/>
    <property type="evidence" value="ECO:0007669"/>
    <property type="project" value="UniProtKB-KW"/>
</dbReference>
<dbReference type="GO" id="GO:0003723">
    <property type="term" value="F:RNA binding"/>
    <property type="evidence" value="ECO:0007669"/>
    <property type="project" value="InterPro"/>
</dbReference>
<evidence type="ECO:0000313" key="3">
    <source>
        <dbReference type="EMBL" id="AHI23275.1"/>
    </source>
</evidence>
<dbReference type="Proteomes" id="UP000019222">
    <property type="component" value="Chromosome"/>
</dbReference>
<dbReference type="AlphaFoldDB" id="W5Y323"/>
<dbReference type="PATRIC" id="fig|1224164.3.peg.1907"/>
<dbReference type="InterPro" id="IPR000026">
    <property type="entry name" value="N1-like"/>
</dbReference>
<gene>
    <name evidence="3" type="ORF">B843_09450</name>
</gene>
<dbReference type="RefSeq" id="WP_025253285.1">
    <property type="nucleotide sequence ID" value="NZ_CP004353.1"/>
</dbReference>
<proteinExistence type="predicted"/>
<reference evidence="3 4" key="1">
    <citation type="submission" date="2013-02" db="EMBL/GenBank/DDBJ databases">
        <title>The complete genome sequence of Corynebacterium vitaeruminis DSM 20294.</title>
        <authorList>
            <person name="Ruckert C."/>
            <person name="Albersmeier A."/>
            <person name="Kalinowski J."/>
        </authorList>
    </citation>
    <scope>NUCLEOTIDE SEQUENCE [LARGE SCALE GENOMIC DNA]</scope>
    <source>
        <strain evidence="4">ATCC 10234</strain>
    </source>
</reference>
<dbReference type="KEGG" id="cvt:B843_09450"/>
<dbReference type="HOGENOM" id="CLU_112496_0_1_11"/>
<dbReference type="SUPFAM" id="SSF53933">
    <property type="entry name" value="Microbial ribonucleases"/>
    <property type="match status" value="1"/>
</dbReference>
<dbReference type="Gene3D" id="3.10.450.30">
    <property type="entry name" value="Microbial ribonucleases"/>
    <property type="match status" value="1"/>
</dbReference>
<sequence length="174" mass="17874">MSSQPSRTSLPAIIGGLALVLVAAFFGIDLGGGHGGSSASSSTSVAAPGSSASNAVGKASASAKTATTSAQKADGDSCPVNTLPAEADTVIDEIRAGGPFAHPDNDGVRFGNYEGVLPKQSSNYYREYTVDTPGLNHRGERRIVTGGGSATDPDVWYYTDDHYESFCQIPDAEN</sequence>
<keyword evidence="4" id="KW-1185">Reference proteome</keyword>
<keyword evidence="1" id="KW-0540">Nuclease</keyword>
<accession>W5Y323</accession>
<dbReference type="Pfam" id="PF00545">
    <property type="entry name" value="Ribonuclease"/>
    <property type="match status" value="1"/>
</dbReference>
<organism evidence="3 4">
    <name type="scientific">Corynebacterium vitaeruminis DSM 20294</name>
    <dbReference type="NCBI Taxonomy" id="1224164"/>
    <lineage>
        <taxon>Bacteria</taxon>
        <taxon>Bacillati</taxon>
        <taxon>Actinomycetota</taxon>
        <taxon>Actinomycetes</taxon>
        <taxon>Mycobacteriales</taxon>
        <taxon>Corynebacteriaceae</taxon>
        <taxon>Corynebacterium</taxon>
    </lineage>
</organism>
<dbReference type="EMBL" id="CP004353">
    <property type="protein sequence ID" value="AHI23275.1"/>
    <property type="molecule type" value="Genomic_DNA"/>
</dbReference>
<name>W5Y323_9CORY</name>